<dbReference type="Pfam" id="PF05896">
    <property type="entry name" value="NQRA_N"/>
    <property type="match status" value="1"/>
</dbReference>
<reference evidence="12 13" key="1">
    <citation type="submission" date="2014-09" db="EMBL/GenBank/DDBJ databases">
        <title>Draft Genome Sequence of Porphyromonas macacae COT-192_OH2859.</title>
        <authorList>
            <person name="Wallis C."/>
            <person name="Deusch O."/>
            <person name="O'Flynn C."/>
            <person name="Davis I."/>
            <person name="Horsfall A."/>
            <person name="Kirkwood N."/>
            <person name="Harris S."/>
            <person name="Eisen J.A."/>
            <person name="Coil D.A."/>
            <person name="Darling A.E."/>
            <person name="Jospin G."/>
            <person name="Alexiev A."/>
        </authorList>
    </citation>
    <scope>NUCLEOTIDE SEQUENCE [LARGE SCALE GENOMIC DNA]</scope>
    <source>
        <strain evidence="13">COT-192 OH2859</strain>
    </source>
</reference>
<keyword evidence="5 8" id="KW-0406">Ion transport</keyword>
<evidence type="ECO:0000313" key="13">
    <source>
        <dbReference type="Proteomes" id="UP000030103"/>
    </source>
</evidence>
<evidence type="ECO:0000259" key="9">
    <source>
        <dbReference type="Pfam" id="PF05896"/>
    </source>
</evidence>
<comment type="catalytic activity">
    <reaction evidence="8">
        <text>a ubiquinone + n Na(+)(in) + NADH + H(+) = a ubiquinol + n Na(+)(out) + NAD(+)</text>
        <dbReference type="Rhea" id="RHEA:47748"/>
        <dbReference type="Rhea" id="RHEA-COMP:9565"/>
        <dbReference type="Rhea" id="RHEA-COMP:9566"/>
        <dbReference type="ChEBI" id="CHEBI:15378"/>
        <dbReference type="ChEBI" id="CHEBI:16389"/>
        <dbReference type="ChEBI" id="CHEBI:17976"/>
        <dbReference type="ChEBI" id="CHEBI:29101"/>
        <dbReference type="ChEBI" id="CHEBI:57540"/>
        <dbReference type="ChEBI" id="CHEBI:57945"/>
        <dbReference type="EC" id="7.2.1.1"/>
    </reaction>
</comment>
<dbReference type="eggNOG" id="COG1726">
    <property type="taxonomic scope" value="Bacteria"/>
</dbReference>
<dbReference type="STRING" id="28115.HQ47_06480"/>
<dbReference type="OrthoDB" id="9774536at2"/>
<dbReference type="EMBL" id="JRFA01000017">
    <property type="protein sequence ID" value="KGN73883.1"/>
    <property type="molecule type" value="Genomic_DNA"/>
</dbReference>
<evidence type="ECO:0000256" key="6">
    <source>
        <dbReference type="ARBA" id="ARBA00023075"/>
    </source>
</evidence>
<comment type="function">
    <text evidence="8">NQR complex catalyzes the reduction of ubiquinone-1 to ubiquinol by two successive reactions, coupled with the transport of Na(+) ions from the cytoplasm to the periplasm. NqrA to NqrE are probably involved in the second step, the conversion of ubisemiquinone to ubiquinol.</text>
</comment>
<evidence type="ECO:0000313" key="12">
    <source>
        <dbReference type="EMBL" id="KGN73883.1"/>
    </source>
</evidence>
<evidence type="ECO:0000256" key="8">
    <source>
        <dbReference type="HAMAP-Rule" id="MF_00425"/>
    </source>
</evidence>
<dbReference type="GO" id="GO:0006814">
    <property type="term" value="P:sodium ion transport"/>
    <property type="evidence" value="ECO:0007669"/>
    <property type="project" value="UniProtKB-UniRule"/>
</dbReference>
<evidence type="ECO:0000256" key="3">
    <source>
        <dbReference type="ARBA" id="ARBA00023027"/>
    </source>
</evidence>
<feature type="domain" description="NqrA second alpha/beta" evidence="11">
    <location>
        <begin position="117"/>
        <end position="255"/>
    </location>
</feature>
<dbReference type="InterPro" id="IPR011053">
    <property type="entry name" value="Single_hybrid_motif"/>
</dbReference>
<dbReference type="EC" id="7.2.1.1" evidence="8"/>
<gene>
    <name evidence="8" type="primary">nqrA</name>
    <name evidence="12" type="ORF">HQ47_06480</name>
</gene>
<evidence type="ECO:0000259" key="11">
    <source>
        <dbReference type="Pfam" id="PF24836"/>
    </source>
</evidence>
<dbReference type="HAMAP" id="MF_00425">
    <property type="entry name" value="NqrA"/>
    <property type="match status" value="1"/>
</dbReference>
<comment type="caution">
    <text evidence="12">The sequence shown here is derived from an EMBL/GenBank/DDBJ whole genome shotgun (WGS) entry which is preliminary data.</text>
</comment>
<dbReference type="InterPro" id="IPR056148">
    <property type="entry name" value="NQRA_2nd"/>
</dbReference>
<dbReference type="PANTHER" id="PTHR37839">
    <property type="entry name" value="NA(+)-TRANSLOCATING NADH-QUINONE REDUCTASE SUBUNIT A"/>
    <property type="match status" value="1"/>
</dbReference>
<dbReference type="GO" id="GO:0016655">
    <property type="term" value="F:oxidoreductase activity, acting on NAD(P)H, quinone or similar compound as acceptor"/>
    <property type="evidence" value="ECO:0007669"/>
    <property type="project" value="UniProtKB-UniRule"/>
</dbReference>
<dbReference type="InterPro" id="IPR056147">
    <property type="entry name" value="NQRA_N"/>
</dbReference>
<keyword evidence="6 8" id="KW-0830">Ubiquinone</keyword>
<feature type="domain" description="NqrA N-terminal barrel-sandwich hybrid" evidence="9">
    <location>
        <begin position="6"/>
        <end position="98"/>
    </location>
</feature>
<evidence type="ECO:0000256" key="1">
    <source>
        <dbReference type="ARBA" id="ARBA00022448"/>
    </source>
</evidence>
<dbReference type="PANTHER" id="PTHR37839:SF1">
    <property type="entry name" value="NA(+)-TRANSLOCATING NADH-QUINONE REDUCTASE SUBUNIT A"/>
    <property type="match status" value="1"/>
</dbReference>
<keyword evidence="4 8" id="KW-0915">Sodium</keyword>
<dbReference type="Pfam" id="PF11973">
    <property type="entry name" value="NQRA_SLBB"/>
    <property type="match status" value="1"/>
</dbReference>
<evidence type="ECO:0000256" key="7">
    <source>
        <dbReference type="ARBA" id="ARBA00023201"/>
    </source>
</evidence>
<comment type="similarity">
    <text evidence="8">Belongs to the NqrA family.</text>
</comment>
<keyword evidence="1 8" id="KW-0813">Transport</keyword>
<dbReference type="NCBIfam" id="NF003761">
    <property type="entry name" value="PRK05352.1-4"/>
    <property type="match status" value="1"/>
</dbReference>
<evidence type="ECO:0000256" key="4">
    <source>
        <dbReference type="ARBA" id="ARBA00023053"/>
    </source>
</evidence>
<feature type="domain" description="Na(+)-translocating NADH-quinone reductase subunit A C-terminal" evidence="10">
    <location>
        <begin position="261"/>
        <end position="311"/>
    </location>
</feature>
<protein>
    <recommendedName>
        <fullName evidence="8">Na(+)-translocating NADH-quinone reductase subunit A</fullName>
        <shortName evidence="8">Na(+)-NQR subunit A</shortName>
        <shortName evidence="8">Na(+)-translocating NQR subunit A</shortName>
        <ecNumber evidence="8">7.2.1.1</ecNumber>
    </recommendedName>
    <alternativeName>
        <fullName evidence="8">NQR complex subunit A</fullName>
    </alternativeName>
    <alternativeName>
        <fullName evidence="8">NQR-1 subunit A</fullName>
    </alternativeName>
</protein>
<sequence>MAKVLTIKKGLSLKLKGAAPQEYLSPVSACSSYALVPDDFQGVVPKLLVREGDKVAAGDAVFFHKRMPSVMFVAPVSGEVTAINRGAKRKILSIEIKPDAEQTYRTTDVSRVPSMIREEIRELLCKSGLWGFMRQRPFDIVPDPAIVPRDIFITANFTAPLAPDFDFLAKGHESEIQLALDVLGKLTDGKVYLGTKPGSLTGIQGVEHYEVKGAHPAGLVSVLINKVKPINKDETVWTLKASDLIVLGRFLKTGKPDFSRTIAITGSDAKEHGYVTVIPGTNIKEAFRGRLTKKETHERVIDGNVFTGVKLTEERPFISFACDQITVIPEGDDVDEIFGWIAPRTDQYSVSRSYCSWLHPNKEYALDARIKGGERAMIQSNEYDKVFPFDIYPEYLLKAIIAFNITDMENRGIYEVAPEDFSVCEFVDSSKMPLQEIVRKGLDLLYNEIN</sequence>
<proteinExistence type="inferred from homology"/>
<dbReference type="RefSeq" id="WP_036850176.1">
    <property type="nucleotide sequence ID" value="NZ_JRFA01000017.1"/>
</dbReference>
<organism evidence="12 13">
    <name type="scientific">Porphyromonas macacae</name>
    <dbReference type="NCBI Taxonomy" id="28115"/>
    <lineage>
        <taxon>Bacteria</taxon>
        <taxon>Pseudomonadati</taxon>
        <taxon>Bacteroidota</taxon>
        <taxon>Bacteroidia</taxon>
        <taxon>Bacteroidales</taxon>
        <taxon>Porphyromonadaceae</taxon>
        <taxon>Porphyromonas</taxon>
    </lineage>
</organism>
<keyword evidence="7 8" id="KW-0739">Sodium transport</keyword>
<evidence type="ECO:0000256" key="2">
    <source>
        <dbReference type="ARBA" id="ARBA00022967"/>
    </source>
</evidence>
<evidence type="ECO:0000259" key="10">
    <source>
        <dbReference type="Pfam" id="PF11973"/>
    </source>
</evidence>
<dbReference type="SUPFAM" id="SSF51230">
    <property type="entry name" value="Single hybrid motif"/>
    <property type="match status" value="1"/>
</dbReference>
<comment type="subunit">
    <text evidence="8">Composed of six subunits; NqrA, NqrB, NqrC, NqrD, NqrE and NqrF.</text>
</comment>
<dbReference type="InterPro" id="IPR022615">
    <property type="entry name" value="NqrA_C_domain"/>
</dbReference>
<dbReference type="Pfam" id="PF24836">
    <property type="entry name" value="NQRA_2nd"/>
    <property type="match status" value="1"/>
</dbReference>
<accession>A0A0A2E4S8</accession>
<name>A0A0A2E4S8_9PORP</name>
<keyword evidence="2 8" id="KW-1278">Translocase</keyword>
<keyword evidence="13" id="KW-1185">Reference proteome</keyword>
<dbReference type="AlphaFoldDB" id="A0A0A2E4S8"/>
<dbReference type="InterPro" id="IPR008703">
    <property type="entry name" value="NqrA"/>
</dbReference>
<evidence type="ECO:0000256" key="5">
    <source>
        <dbReference type="ARBA" id="ARBA00023065"/>
    </source>
</evidence>
<keyword evidence="3 8" id="KW-0520">NAD</keyword>
<dbReference type="NCBIfam" id="TIGR01936">
    <property type="entry name" value="nqrA"/>
    <property type="match status" value="1"/>
</dbReference>
<dbReference type="Proteomes" id="UP000030103">
    <property type="component" value="Unassembled WGS sequence"/>
</dbReference>